<proteinExistence type="predicted"/>
<sequence length="268" mass="29511">MTTRSSVTFSGSAEPEGARARLSQVSTKAYLAERSAAKKPMAWAWLFTEGSSKARGATCWISQEPATVGDPSATWRDEHSLESRCGDDPAIPLLLEGGGSALKGKKLDQGGTLSTLRILVKNKEARGSQEKVVPEERQLRKPIKRLPIAQPAPFVTRFLSHVHYLRHDGRDRLWTIVLLQVVLKVAGGLRLLHGWLPERVGNRLPVVPVREIPQLASRHTKRKSYYQLLLYGRHVALPIIETILTETPGLAGSPLDHVDQSESTARAG</sequence>
<dbReference type="Proteomes" id="UP001153076">
    <property type="component" value="Unassembled WGS sequence"/>
</dbReference>
<evidence type="ECO:0000313" key="3">
    <source>
        <dbReference type="Proteomes" id="UP001153076"/>
    </source>
</evidence>
<protein>
    <submittedName>
        <fullName evidence="2">Uncharacterized protein</fullName>
    </submittedName>
</protein>
<feature type="region of interest" description="Disordered" evidence="1">
    <location>
        <begin position="1"/>
        <end position="20"/>
    </location>
</feature>
<reference evidence="2" key="1">
    <citation type="submission" date="2022-04" db="EMBL/GenBank/DDBJ databases">
        <title>Carnegiea gigantea Genome sequencing and assembly v2.</title>
        <authorList>
            <person name="Copetti D."/>
            <person name="Sanderson M.J."/>
            <person name="Burquez A."/>
            <person name="Wojciechowski M.F."/>
        </authorList>
    </citation>
    <scope>NUCLEOTIDE SEQUENCE</scope>
    <source>
        <strain evidence="2">SGP5-SGP5p</strain>
        <tissue evidence="2">Aerial part</tissue>
    </source>
</reference>
<keyword evidence="3" id="KW-1185">Reference proteome</keyword>
<name>A0A9Q1JQ24_9CARY</name>
<comment type="caution">
    <text evidence="2">The sequence shown here is derived from an EMBL/GenBank/DDBJ whole genome shotgun (WGS) entry which is preliminary data.</text>
</comment>
<dbReference type="AlphaFoldDB" id="A0A9Q1JQ24"/>
<dbReference type="EMBL" id="JAKOGI010000963">
    <property type="protein sequence ID" value="KAJ8428852.1"/>
    <property type="molecule type" value="Genomic_DNA"/>
</dbReference>
<organism evidence="2 3">
    <name type="scientific">Carnegiea gigantea</name>
    <dbReference type="NCBI Taxonomy" id="171969"/>
    <lineage>
        <taxon>Eukaryota</taxon>
        <taxon>Viridiplantae</taxon>
        <taxon>Streptophyta</taxon>
        <taxon>Embryophyta</taxon>
        <taxon>Tracheophyta</taxon>
        <taxon>Spermatophyta</taxon>
        <taxon>Magnoliopsida</taxon>
        <taxon>eudicotyledons</taxon>
        <taxon>Gunneridae</taxon>
        <taxon>Pentapetalae</taxon>
        <taxon>Caryophyllales</taxon>
        <taxon>Cactineae</taxon>
        <taxon>Cactaceae</taxon>
        <taxon>Cactoideae</taxon>
        <taxon>Echinocereeae</taxon>
        <taxon>Carnegiea</taxon>
    </lineage>
</organism>
<evidence type="ECO:0000256" key="1">
    <source>
        <dbReference type="SAM" id="MobiDB-lite"/>
    </source>
</evidence>
<accession>A0A9Q1JQ24</accession>
<gene>
    <name evidence="2" type="ORF">Cgig2_003400</name>
</gene>
<evidence type="ECO:0000313" key="2">
    <source>
        <dbReference type="EMBL" id="KAJ8428852.1"/>
    </source>
</evidence>
<feature type="compositionally biased region" description="Polar residues" evidence="1">
    <location>
        <begin position="1"/>
        <end position="11"/>
    </location>
</feature>